<keyword evidence="7" id="KW-1185">Reference proteome</keyword>
<dbReference type="InterPro" id="IPR050950">
    <property type="entry name" value="HTH-type_LysR_regulators"/>
</dbReference>
<dbReference type="AlphaFoldDB" id="A0A3D8JY91"/>
<feature type="domain" description="HTH lysR-type" evidence="5">
    <location>
        <begin position="4"/>
        <end position="61"/>
    </location>
</feature>
<evidence type="ECO:0000256" key="3">
    <source>
        <dbReference type="ARBA" id="ARBA00023125"/>
    </source>
</evidence>
<comment type="similarity">
    <text evidence="1">Belongs to the LysR transcriptional regulatory family.</text>
</comment>
<dbReference type="GO" id="GO:0003700">
    <property type="term" value="F:DNA-binding transcription factor activity"/>
    <property type="evidence" value="ECO:0007669"/>
    <property type="project" value="InterPro"/>
</dbReference>
<dbReference type="PROSITE" id="PS50931">
    <property type="entry name" value="HTH_LYSR"/>
    <property type="match status" value="1"/>
</dbReference>
<sequence>MKSLNLDYLKTFVAVVEFGSFSAAADRLLLTQPAVSLQIRQLEKSLGTVLIERVGRVARPTTAGEELLTHTAGIDAAVSSAIAAVSRHKMEGMGRIRIGTGATACIFLLPPILANFRRKFPNIDMTVTTGNSAEIVKAVEDNMLDVGLVTLPVSGRSLDITPVMDDELVLLAPADMPLPARITAAVLSTRPVILFDPGGNTRRVADEWFAKSGVLPKPVMSLGSVEAIKAMVGVGLGCAILPELAVRRMPPASRTVVRSLSPRLHRTLATVVRRDKRLYGGLAQILQSFRNLSQAQ</sequence>
<dbReference type="PANTHER" id="PTHR30419">
    <property type="entry name" value="HTH-TYPE TRANSCRIPTIONAL REGULATOR YBHD"/>
    <property type="match status" value="1"/>
</dbReference>
<comment type="caution">
    <text evidence="6">The sequence shown here is derived from an EMBL/GenBank/DDBJ whole genome shotgun (WGS) entry which is preliminary data.</text>
</comment>
<gene>
    <name evidence="6" type="ORF">DWV00_15675</name>
</gene>
<dbReference type="SUPFAM" id="SSF46785">
    <property type="entry name" value="Winged helix' DNA-binding domain"/>
    <property type="match status" value="1"/>
</dbReference>
<keyword evidence="3" id="KW-0238">DNA-binding</keyword>
<reference evidence="6 7" key="1">
    <citation type="submission" date="2018-08" db="EMBL/GenBank/DDBJ databases">
        <title>Paraburkholderia sp. DHOM06 isolated from forest soil.</title>
        <authorList>
            <person name="Gao Z.-H."/>
            <person name="Qiu L.-H."/>
        </authorList>
    </citation>
    <scope>NUCLEOTIDE SEQUENCE [LARGE SCALE GENOMIC DNA]</scope>
    <source>
        <strain evidence="6 7">DHOM06</strain>
    </source>
</reference>
<dbReference type="PRINTS" id="PR00039">
    <property type="entry name" value="HTHLYSR"/>
</dbReference>
<name>A0A3D8JY91_9BURK</name>
<dbReference type="RefSeq" id="WP_115534495.1">
    <property type="nucleotide sequence ID" value="NZ_QRGA01000008.1"/>
</dbReference>
<dbReference type="GO" id="GO:0005829">
    <property type="term" value="C:cytosol"/>
    <property type="evidence" value="ECO:0007669"/>
    <property type="project" value="TreeGrafter"/>
</dbReference>
<evidence type="ECO:0000256" key="1">
    <source>
        <dbReference type="ARBA" id="ARBA00009437"/>
    </source>
</evidence>
<dbReference type="Pfam" id="PF00126">
    <property type="entry name" value="HTH_1"/>
    <property type="match status" value="1"/>
</dbReference>
<dbReference type="EMBL" id="QRGA01000008">
    <property type="protein sequence ID" value="RDU97969.1"/>
    <property type="molecule type" value="Genomic_DNA"/>
</dbReference>
<dbReference type="InterPro" id="IPR036390">
    <property type="entry name" value="WH_DNA-bd_sf"/>
</dbReference>
<evidence type="ECO:0000256" key="4">
    <source>
        <dbReference type="ARBA" id="ARBA00023163"/>
    </source>
</evidence>
<evidence type="ECO:0000313" key="7">
    <source>
        <dbReference type="Proteomes" id="UP000256838"/>
    </source>
</evidence>
<protein>
    <submittedName>
        <fullName evidence="6">LysR family transcriptional regulator</fullName>
    </submittedName>
</protein>
<evidence type="ECO:0000256" key="2">
    <source>
        <dbReference type="ARBA" id="ARBA00023015"/>
    </source>
</evidence>
<dbReference type="CDD" id="cd05466">
    <property type="entry name" value="PBP2_LTTR_substrate"/>
    <property type="match status" value="1"/>
</dbReference>
<dbReference type="InterPro" id="IPR000847">
    <property type="entry name" value="LysR_HTH_N"/>
</dbReference>
<dbReference type="GO" id="GO:0003677">
    <property type="term" value="F:DNA binding"/>
    <property type="evidence" value="ECO:0007669"/>
    <property type="project" value="UniProtKB-KW"/>
</dbReference>
<keyword evidence="4" id="KW-0804">Transcription</keyword>
<dbReference type="Proteomes" id="UP000256838">
    <property type="component" value="Unassembled WGS sequence"/>
</dbReference>
<dbReference type="Pfam" id="PF03466">
    <property type="entry name" value="LysR_substrate"/>
    <property type="match status" value="1"/>
</dbReference>
<organism evidence="6 7">
    <name type="scientific">Trinickia dinghuensis</name>
    <dbReference type="NCBI Taxonomy" id="2291023"/>
    <lineage>
        <taxon>Bacteria</taxon>
        <taxon>Pseudomonadati</taxon>
        <taxon>Pseudomonadota</taxon>
        <taxon>Betaproteobacteria</taxon>
        <taxon>Burkholderiales</taxon>
        <taxon>Burkholderiaceae</taxon>
        <taxon>Trinickia</taxon>
    </lineage>
</organism>
<accession>A0A3D8JY91</accession>
<dbReference type="FunFam" id="1.10.10.10:FF:000001">
    <property type="entry name" value="LysR family transcriptional regulator"/>
    <property type="match status" value="1"/>
</dbReference>
<dbReference type="SUPFAM" id="SSF53850">
    <property type="entry name" value="Periplasmic binding protein-like II"/>
    <property type="match status" value="1"/>
</dbReference>
<evidence type="ECO:0000259" key="5">
    <source>
        <dbReference type="PROSITE" id="PS50931"/>
    </source>
</evidence>
<dbReference type="InterPro" id="IPR005119">
    <property type="entry name" value="LysR_subst-bd"/>
</dbReference>
<dbReference type="InterPro" id="IPR036388">
    <property type="entry name" value="WH-like_DNA-bd_sf"/>
</dbReference>
<evidence type="ECO:0000313" key="6">
    <source>
        <dbReference type="EMBL" id="RDU97969.1"/>
    </source>
</evidence>
<proteinExistence type="inferred from homology"/>
<keyword evidence="2" id="KW-0805">Transcription regulation</keyword>
<dbReference type="Gene3D" id="1.10.10.10">
    <property type="entry name" value="Winged helix-like DNA-binding domain superfamily/Winged helix DNA-binding domain"/>
    <property type="match status" value="1"/>
</dbReference>
<dbReference type="Gene3D" id="3.40.190.290">
    <property type="match status" value="1"/>
</dbReference>
<dbReference type="OrthoDB" id="9785745at2"/>